<organism evidence="3 4">
    <name type="scientific">Deinococcus irradiatisoli</name>
    <dbReference type="NCBI Taxonomy" id="2202254"/>
    <lineage>
        <taxon>Bacteria</taxon>
        <taxon>Thermotogati</taxon>
        <taxon>Deinococcota</taxon>
        <taxon>Deinococci</taxon>
        <taxon>Deinococcales</taxon>
        <taxon>Deinococcaceae</taxon>
        <taxon>Deinococcus</taxon>
    </lineage>
</organism>
<evidence type="ECO:0000313" key="4">
    <source>
        <dbReference type="Proteomes" id="UP000245368"/>
    </source>
</evidence>
<dbReference type="Proteomes" id="UP000245368">
    <property type="component" value="Chromosome"/>
</dbReference>
<dbReference type="PRINTS" id="PR00080">
    <property type="entry name" value="SDRFAMILY"/>
</dbReference>
<dbReference type="Gene3D" id="3.40.50.720">
    <property type="entry name" value="NAD(P)-binding Rossmann-like Domain"/>
    <property type="match status" value="1"/>
</dbReference>
<dbReference type="InterPro" id="IPR002347">
    <property type="entry name" value="SDR_fam"/>
</dbReference>
<evidence type="ECO:0000313" key="3">
    <source>
        <dbReference type="EMBL" id="AWN22280.1"/>
    </source>
</evidence>
<dbReference type="EMBL" id="CP029494">
    <property type="protein sequence ID" value="AWN22280.1"/>
    <property type="molecule type" value="Genomic_DNA"/>
</dbReference>
<dbReference type="PRINTS" id="PR00081">
    <property type="entry name" value="GDHRDH"/>
</dbReference>
<gene>
    <name evidence="3" type="primary">tmpR</name>
    <name evidence="3" type="ORF">DKM44_02705</name>
</gene>
<accession>A0A2Z3JFY3</accession>
<dbReference type="NCBIfam" id="NF012208">
    <property type="entry name" value="SDR_dihy_bifunc"/>
    <property type="match status" value="1"/>
</dbReference>
<dbReference type="KEGG" id="dez:DKM44_02705"/>
<comment type="similarity">
    <text evidence="1">Belongs to the short-chain dehydrogenases/reductases (SDR) family.</text>
</comment>
<dbReference type="PANTHER" id="PTHR43639">
    <property type="entry name" value="OXIDOREDUCTASE, SHORT-CHAIN DEHYDROGENASE/REDUCTASE FAMILY (AFU_ORTHOLOGUE AFUA_5G02870)"/>
    <property type="match status" value="1"/>
</dbReference>
<dbReference type="OrthoDB" id="9803333at2"/>
<reference evidence="3 4" key="1">
    <citation type="submission" date="2018-05" db="EMBL/GenBank/DDBJ databases">
        <title>Complete Genome Sequence of Deinococcus sp. strain 17bor-2.</title>
        <authorList>
            <person name="Srinivasan S."/>
        </authorList>
    </citation>
    <scope>NUCLEOTIDE SEQUENCE [LARGE SCALE GENOMIC DNA]</scope>
    <source>
        <strain evidence="3 4">17bor-2</strain>
    </source>
</reference>
<dbReference type="GO" id="GO:0016491">
    <property type="term" value="F:oxidoreductase activity"/>
    <property type="evidence" value="ECO:0007669"/>
    <property type="project" value="UniProtKB-KW"/>
</dbReference>
<keyword evidence="2" id="KW-0560">Oxidoreductase</keyword>
<proteinExistence type="inferred from homology"/>
<dbReference type="SUPFAM" id="SSF51735">
    <property type="entry name" value="NAD(P)-binding Rossmann-fold domains"/>
    <property type="match status" value="1"/>
</dbReference>
<sequence>MDPQRTGPSGAGVKPYTALVTGSARGIGRGVALALAGAGYSVAVHYHTSEQDAAETVRLCRERGVEAQLFCADLTRPEEAAGLVHSAHAFAAPLGVLVNVVGNYVHRRWDELEIDEWRDMLESNLNATFYTCRSAVPLMRQNADAGEGGFGRIVNFGYAGAQNLLARPGVVPYAVAKAGVIALTKAIARTEARHGISANVVSPGVIETSVSQPLSEIPAGRLGTVDEVTRAVMTFVDGSAYLTGQVLEVAGGWNL</sequence>
<evidence type="ECO:0000256" key="1">
    <source>
        <dbReference type="ARBA" id="ARBA00006484"/>
    </source>
</evidence>
<dbReference type="Pfam" id="PF13561">
    <property type="entry name" value="adh_short_C2"/>
    <property type="match status" value="1"/>
</dbReference>
<evidence type="ECO:0000256" key="2">
    <source>
        <dbReference type="ARBA" id="ARBA00023002"/>
    </source>
</evidence>
<protein>
    <submittedName>
        <fullName evidence="3">Bifunctional dihydropteridine reductase/dihydrofolate reductase TmpR</fullName>
    </submittedName>
</protein>
<name>A0A2Z3JFY3_9DEIO</name>
<dbReference type="InterPro" id="IPR036291">
    <property type="entry name" value="NAD(P)-bd_dom_sf"/>
</dbReference>
<dbReference type="PANTHER" id="PTHR43639:SF1">
    <property type="entry name" value="SHORT-CHAIN DEHYDROGENASE_REDUCTASE FAMILY PROTEIN"/>
    <property type="match status" value="1"/>
</dbReference>
<keyword evidence="4" id="KW-1185">Reference proteome</keyword>
<dbReference type="AlphaFoldDB" id="A0A2Z3JFY3"/>